<sequence length="141" mass="15125">MPTSSRVWSVFISIPKRIRSTFASRGVRPANTSRVAALRLVAVAESSGSSRVVSSIKSPRCESSSSPIGVSMEMGSLAIFSTLRILSSGICMRSANSSGSGSRPISCSIWREIRFSLLIVSIMCTGIRIVRAWSAIERVIA</sequence>
<protein>
    <submittedName>
        <fullName evidence="1">Uncharacterized protein</fullName>
    </submittedName>
</protein>
<organism evidence="1 2">
    <name type="scientific">Vibrio cholerae</name>
    <dbReference type="NCBI Taxonomy" id="666"/>
    <lineage>
        <taxon>Bacteria</taxon>
        <taxon>Pseudomonadati</taxon>
        <taxon>Pseudomonadota</taxon>
        <taxon>Gammaproteobacteria</taxon>
        <taxon>Vibrionales</taxon>
        <taxon>Vibrionaceae</taxon>
        <taxon>Vibrio</taxon>
    </lineage>
</organism>
<dbReference type="EMBL" id="CWOW01000011">
    <property type="protein sequence ID" value="CSA76072.1"/>
    <property type="molecule type" value="Genomic_DNA"/>
</dbReference>
<dbReference type="AlphaFoldDB" id="A0A655ZDX0"/>
<reference evidence="1 2" key="1">
    <citation type="submission" date="2015-07" db="EMBL/GenBank/DDBJ databases">
        <authorList>
            <consortium name="Pathogen Informatics"/>
        </authorList>
    </citation>
    <scope>NUCLEOTIDE SEQUENCE [LARGE SCALE GENOMIC DNA]</scope>
    <source>
        <strain evidence="1 2">A51</strain>
    </source>
</reference>
<proteinExistence type="predicted"/>
<dbReference type="Proteomes" id="UP000044806">
    <property type="component" value="Unassembled WGS sequence"/>
</dbReference>
<evidence type="ECO:0000313" key="2">
    <source>
        <dbReference type="Proteomes" id="UP000044806"/>
    </source>
</evidence>
<accession>A0A655ZDX0</accession>
<name>A0A655ZDX0_VIBCL</name>
<evidence type="ECO:0000313" key="1">
    <source>
        <dbReference type="EMBL" id="CSA76072.1"/>
    </source>
</evidence>
<gene>
    <name evidence="1" type="ORF">ERS013165_02372</name>
</gene>